<evidence type="ECO:0000313" key="3">
    <source>
        <dbReference type="Proteomes" id="UP000021315"/>
    </source>
</evidence>
<dbReference type="InterPro" id="IPR045651">
    <property type="entry name" value="DUF6398"/>
</dbReference>
<organism evidence="2 3">
    <name type="scientific">Candidatus Accumulibacter cognatus</name>
    <dbReference type="NCBI Taxonomy" id="2954383"/>
    <lineage>
        <taxon>Bacteria</taxon>
        <taxon>Pseudomonadati</taxon>
        <taxon>Pseudomonadota</taxon>
        <taxon>Betaproteobacteria</taxon>
        <taxon>Candidatus Accumulibacter</taxon>
    </lineage>
</organism>
<evidence type="ECO:0000259" key="1">
    <source>
        <dbReference type="Pfam" id="PF19935"/>
    </source>
</evidence>
<gene>
    <name evidence="2" type="ORF">AW06_002354</name>
</gene>
<evidence type="ECO:0000313" key="2">
    <source>
        <dbReference type="EMBL" id="KFB76600.1"/>
    </source>
</evidence>
<accession>A0A080M803</accession>
<protein>
    <recommendedName>
        <fullName evidence="1">DUF6398 domain-containing protein</fullName>
    </recommendedName>
</protein>
<keyword evidence="3" id="KW-1185">Reference proteome</keyword>
<proteinExistence type="predicted"/>
<dbReference type="Proteomes" id="UP000021315">
    <property type="component" value="Unassembled WGS sequence"/>
</dbReference>
<feature type="domain" description="DUF6398" evidence="1">
    <location>
        <begin position="16"/>
        <end position="120"/>
    </location>
</feature>
<dbReference type="Pfam" id="PF19935">
    <property type="entry name" value="DUF6398"/>
    <property type="match status" value="1"/>
</dbReference>
<dbReference type="AlphaFoldDB" id="A0A080M803"/>
<dbReference type="STRING" id="1453999.AW06_002354"/>
<sequence length="171" mass="19318">MSQQIPKAMAEKFAAITSLTDAFCEKMLNEEYRQMIQAVVGALARKRPSPLLRGMEKVWAAAAVHAVGRINFLDDPSQKPHCKSRVIYEFFGIAESTGQNKSKEIREALKMDNFSPKWTLPSRLADNPMVWMLQVNGILVDIRRAPVELQRMAFEKGLIPFIPAEQAEQAE</sequence>
<name>A0A080M803_9PROT</name>
<dbReference type="RefSeq" id="WP_034949365.1">
    <property type="nucleotide sequence ID" value="NZ_JDST02000051.1"/>
</dbReference>
<reference evidence="2" key="1">
    <citation type="submission" date="2014-02" db="EMBL/GenBank/DDBJ databases">
        <title>Expanding our view of genomic diversity in Candidatus Accumulibacter clades.</title>
        <authorList>
            <person name="Skennerton C.T."/>
            <person name="Barr J.J."/>
            <person name="Slater F.R."/>
            <person name="Bond P.L."/>
            <person name="Tyson G.W."/>
        </authorList>
    </citation>
    <scope>NUCLEOTIDE SEQUENCE [LARGE SCALE GENOMIC DNA]</scope>
</reference>
<comment type="caution">
    <text evidence="2">The sequence shown here is derived from an EMBL/GenBank/DDBJ whole genome shotgun (WGS) entry which is preliminary data.</text>
</comment>
<dbReference type="EMBL" id="JDST02000051">
    <property type="protein sequence ID" value="KFB76600.1"/>
    <property type="molecule type" value="Genomic_DNA"/>
</dbReference>